<dbReference type="PANTHER" id="PTHR43591:SF24">
    <property type="entry name" value="2-METHOXY-6-POLYPRENYL-1,4-BENZOQUINOL METHYLASE, MITOCHONDRIAL"/>
    <property type="match status" value="1"/>
</dbReference>
<name>A0AAD2D1X0_EUPCR</name>
<proteinExistence type="predicted"/>
<dbReference type="SUPFAM" id="SSF53335">
    <property type="entry name" value="S-adenosyl-L-methionine-dependent methyltransferases"/>
    <property type="match status" value="1"/>
</dbReference>
<evidence type="ECO:0000313" key="3">
    <source>
        <dbReference type="Proteomes" id="UP001295684"/>
    </source>
</evidence>
<dbReference type="EMBL" id="CAMPGE010018682">
    <property type="protein sequence ID" value="CAI2377076.1"/>
    <property type="molecule type" value="Genomic_DNA"/>
</dbReference>
<gene>
    <name evidence="2" type="ORF">ECRASSUSDP1_LOCUS18457</name>
</gene>
<dbReference type="InterPro" id="IPR013216">
    <property type="entry name" value="Methyltransf_11"/>
</dbReference>
<dbReference type="Proteomes" id="UP001295684">
    <property type="component" value="Unassembled WGS sequence"/>
</dbReference>
<dbReference type="PANTHER" id="PTHR43591">
    <property type="entry name" value="METHYLTRANSFERASE"/>
    <property type="match status" value="1"/>
</dbReference>
<organism evidence="2 3">
    <name type="scientific">Euplotes crassus</name>
    <dbReference type="NCBI Taxonomy" id="5936"/>
    <lineage>
        <taxon>Eukaryota</taxon>
        <taxon>Sar</taxon>
        <taxon>Alveolata</taxon>
        <taxon>Ciliophora</taxon>
        <taxon>Intramacronucleata</taxon>
        <taxon>Spirotrichea</taxon>
        <taxon>Hypotrichia</taxon>
        <taxon>Euplotida</taxon>
        <taxon>Euplotidae</taxon>
        <taxon>Moneuplotes</taxon>
    </lineage>
</organism>
<dbReference type="GO" id="GO:0008757">
    <property type="term" value="F:S-adenosylmethionine-dependent methyltransferase activity"/>
    <property type="evidence" value="ECO:0007669"/>
    <property type="project" value="InterPro"/>
</dbReference>
<comment type="caution">
    <text evidence="2">The sequence shown here is derived from an EMBL/GenBank/DDBJ whole genome shotgun (WGS) entry which is preliminary data.</text>
</comment>
<dbReference type="AlphaFoldDB" id="A0AAD2D1X0"/>
<evidence type="ECO:0000259" key="1">
    <source>
        <dbReference type="Pfam" id="PF08241"/>
    </source>
</evidence>
<evidence type="ECO:0000313" key="2">
    <source>
        <dbReference type="EMBL" id="CAI2377076.1"/>
    </source>
</evidence>
<keyword evidence="3" id="KW-1185">Reference proteome</keyword>
<accession>A0AAD2D1X0</accession>
<protein>
    <recommendedName>
        <fullName evidence="1">Methyltransferase type 11 domain-containing protein</fullName>
    </recommendedName>
</protein>
<feature type="domain" description="Methyltransferase type 11" evidence="1">
    <location>
        <begin position="124"/>
        <end position="178"/>
    </location>
</feature>
<sequence>MEVNEEATEKQTKMWNSFSKTYEDSFENITIQSSVILYSLTKAKKFSKICEVGVGCGLASRMFIANIMKKGAFYFCSDFSDEMNRIYYEHFQECDTAFNPKVKLEWIKDSEAINVTKKAEDMGEDIEKKLFLHQANNEKLPYPDESFDLYLSSLSLMLVDNYMNQLKEAYRVLEKGGVAGFTVHGKPENCNYLSFVPDVIKSLGHEIPPATTKPITHLCDKDSLHTDLTNVGFTIIKTFYTNINMLFDDVMILFDSLIKSPILKNLVDNLTEDQKEELFVEMKKQWEIKYGPETTEVQEWQILVCIVTK</sequence>
<dbReference type="Pfam" id="PF08241">
    <property type="entry name" value="Methyltransf_11"/>
    <property type="match status" value="1"/>
</dbReference>
<dbReference type="Gene3D" id="3.40.50.150">
    <property type="entry name" value="Vaccinia Virus protein VP39"/>
    <property type="match status" value="1"/>
</dbReference>
<reference evidence="2" key="1">
    <citation type="submission" date="2023-07" db="EMBL/GenBank/DDBJ databases">
        <authorList>
            <consortium name="AG Swart"/>
            <person name="Singh M."/>
            <person name="Singh A."/>
            <person name="Seah K."/>
            <person name="Emmerich C."/>
        </authorList>
    </citation>
    <scope>NUCLEOTIDE SEQUENCE</scope>
    <source>
        <strain evidence="2">DP1</strain>
    </source>
</reference>
<dbReference type="InterPro" id="IPR029063">
    <property type="entry name" value="SAM-dependent_MTases_sf"/>
</dbReference>